<dbReference type="EMBL" id="JWZX01003388">
    <property type="protein sequence ID" value="KOO21129.1"/>
    <property type="molecule type" value="Genomic_DNA"/>
</dbReference>
<keyword evidence="2" id="KW-0472">Membrane</keyword>
<proteinExistence type="predicted"/>
<keyword evidence="2" id="KW-0812">Transmembrane</keyword>
<evidence type="ECO:0000313" key="4">
    <source>
        <dbReference type="Proteomes" id="UP000037460"/>
    </source>
</evidence>
<evidence type="ECO:0000256" key="1">
    <source>
        <dbReference type="SAM" id="MobiDB-lite"/>
    </source>
</evidence>
<keyword evidence="4" id="KW-1185">Reference proteome</keyword>
<dbReference type="AlphaFoldDB" id="A0A0M0J3I1"/>
<evidence type="ECO:0000313" key="3">
    <source>
        <dbReference type="EMBL" id="KOO21129.1"/>
    </source>
</evidence>
<evidence type="ECO:0000256" key="2">
    <source>
        <dbReference type="SAM" id="Phobius"/>
    </source>
</evidence>
<accession>A0A0M0J3I1</accession>
<feature type="transmembrane region" description="Helical" evidence="2">
    <location>
        <begin position="321"/>
        <end position="340"/>
    </location>
</feature>
<protein>
    <submittedName>
        <fullName evidence="3">Uncharacterized protein</fullName>
    </submittedName>
</protein>
<feature type="region of interest" description="Disordered" evidence="1">
    <location>
        <begin position="289"/>
        <end position="311"/>
    </location>
</feature>
<reference evidence="4" key="1">
    <citation type="journal article" date="2015" name="PLoS Genet.">
        <title>Genome Sequence and Transcriptome Analyses of Chrysochromulina tobin: Metabolic Tools for Enhanced Algal Fitness in the Prominent Order Prymnesiales (Haptophyceae).</title>
        <authorList>
            <person name="Hovde B.T."/>
            <person name="Deodato C.R."/>
            <person name="Hunsperger H.M."/>
            <person name="Ryken S.A."/>
            <person name="Yost W."/>
            <person name="Jha R.K."/>
            <person name="Patterson J."/>
            <person name="Monnat R.J. Jr."/>
            <person name="Barlow S.B."/>
            <person name="Starkenburg S.R."/>
            <person name="Cattolico R.A."/>
        </authorList>
    </citation>
    <scope>NUCLEOTIDE SEQUENCE</scope>
    <source>
        <strain evidence="4">CCMP291</strain>
    </source>
</reference>
<sequence length="514" mass="55784">MVVQATEVLDDDAEALVVTRTVSTKPKLGVYGAGAYKDECWSLQAYQKRVYAIRESYKVFLRGTGIENPGLDDRVCNLLSSIARLVGKQAVHVPDALIPKQVAALVQAADPKNRKLVLSAAMIAKGVCDTNRSKQESLLDHKDFRIELDEKGVMRGVSSKVGVTKTDRLQLGSTQQLRCTDDCDGKGVKFDAQGRFDASLLCPAHLLLYAQELTVDELGRGVSVEMLGDCPFWADYAWLDTLPTRGRHTLVAASDDSPLHKAKLRKCDEPSGTLGELSRRQLSPKGYDSVPLTGAISPPQPSGTLGELPRRQRSPKVSPVIHFWCGVGLPLLFFSIGLFLQRNNTMQGEAEQEDALAAKEWQYFKVAASAKALPQRLQNLQLLNQTCSPALLKLYTVGPGLEGNRPVSAPVRGEAGTAVIVGAGFMASGLSSLAGLLQQLPGACKPSRSNLGFWTSLEVDGEGYGARNAELDAYFQPFQAHLRKLFAMHRKCSLERAGKRKNAQQLGNALARAG</sequence>
<organism evidence="3 4">
    <name type="scientific">Chrysochromulina tobinii</name>
    <dbReference type="NCBI Taxonomy" id="1460289"/>
    <lineage>
        <taxon>Eukaryota</taxon>
        <taxon>Haptista</taxon>
        <taxon>Haptophyta</taxon>
        <taxon>Prymnesiophyceae</taxon>
        <taxon>Prymnesiales</taxon>
        <taxon>Chrysochromulinaceae</taxon>
        <taxon>Chrysochromulina</taxon>
    </lineage>
</organism>
<comment type="caution">
    <text evidence="3">The sequence shown here is derived from an EMBL/GenBank/DDBJ whole genome shotgun (WGS) entry which is preliminary data.</text>
</comment>
<dbReference type="Proteomes" id="UP000037460">
    <property type="component" value="Unassembled WGS sequence"/>
</dbReference>
<name>A0A0M0J3I1_9EUKA</name>
<keyword evidence="2" id="KW-1133">Transmembrane helix</keyword>
<gene>
    <name evidence="3" type="ORF">Ctob_005690</name>
</gene>